<dbReference type="Proteomes" id="UP000824259">
    <property type="component" value="Unassembled WGS sequence"/>
</dbReference>
<dbReference type="InterPro" id="IPR025048">
    <property type="entry name" value="DUF3987"/>
</dbReference>
<name>A0A9D2IDU9_9BACT</name>
<reference evidence="1" key="2">
    <citation type="submission" date="2021-04" db="EMBL/GenBank/DDBJ databases">
        <authorList>
            <person name="Gilroy R."/>
        </authorList>
    </citation>
    <scope>NUCLEOTIDE SEQUENCE</scope>
    <source>
        <strain evidence="1">CHK169-11906</strain>
    </source>
</reference>
<gene>
    <name evidence="1" type="ORF">H9779_01610</name>
</gene>
<dbReference type="EMBL" id="DWYR01000005">
    <property type="protein sequence ID" value="HJA98282.1"/>
    <property type="molecule type" value="Genomic_DNA"/>
</dbReference>
<protein>
    <submittedName>
        <fullName evidence="1">DUF3987 domain-containing protein</fullName>
    </submittedName>
</protein>
<organism evidence="1 2">
    <name type="scientific">Candidatus Alistipes avicola</name>
    <dbReference type="NCBI Taxonomy" id="2838432"/>
    <lineage>
        <taxon>Bacteria</taxon>
        <taxon>Pseudomonadati</taxon>
        <taxon>Bacteroidota</taxon>
        <taxon>Bacteroidia</taxon>
        <taxon>Bacteroidales</taxon>
        <taxon>Rikenellaceae</taxon>
        <taxon>Alistipes</taxon>
    </lineage>
</organism>
<sequence>MFDTIHLTNMLRSEVEGIPETGLPLDAFPDRIQEIILNLARYENFNVEYTASIILSAVATAIGNSCHIRIKGEWKTCPSLYMMLVGRPGLGKTPPLGFIYKPINEYDDRLHEKYNEECDEYERAMSVSKHGNDGEERLLKKPNFVTTVIYDSTPEAMMNIHQHNQRGITLVVDEILALFNSVKRYNSKNNLIEDLLTAYSGQPLKVIRKSESRPILIKNPCINVIGSIQTNMLQEVFRTEFFANGLLDRFLFVYPKNRKISGWRREERNAPRPDIMSQWRTIINRIFSIPCILDDKGTTLNPRILTMSDDAEECFYGWYNGIIDAVNAIEDDADVESRKMKLNGHVARLALLFQVMKWATDSGDMQYVELDSVKAAIRMI</sequence>
<dbReference type="Pfam" id="PF13148">
    <property type="entry name" value="DUF3987"/>
    <property type="match status" value="1"/>
</dbReference>
<reference evidence="1" key="1">
    <citation type="journal article" date="2021" name="PeerJ">
        <title>Extensive microbial diversity within the chicken gut microbiome revealed by metagenomics and culture.</title>
        <authorList>
            <person name="Gilroy R."/>
            <person name="Ravi A."/>
            <person name="Getino M."/>
            <person name="Pursley I."/>
            <person name="Horton D.L."/>
            <person name="Alikhan N.F."/>
            <person name="Baker D."/>
            <person name="Gharbi K."/>
            <person name="Hall N."/>
            <person name="Watson M."/>
            <person name="Adriaenssens E.M."/>
            <person name="Foster-Nyarko E."/>
            <person name="Jarju S."/>
            <person name="Secka A."/>
            <person name="Antonio M."/>
            <person name="Oren A."/>
            <person name="Chaudhuri R.R."/>
            <person name="La Ragione R."/>
            <person name="Hildebrand F."/>
            <person name="Pallen M.J."/>
        </authorList>
    </citation>
    <scope>NUCLEOTIDE SEQUENCE</scope>
    <source>
        <strain evidence="1">CHK169-11906</strain>
    </source>
</reference>
<accession>A0A9D2IDU9</accession>
<evidence type="ECO:0000313" key="1">
    <source>
        <dbReference type="EMBL" id="HJA98282.1"/>
    </source>
</evidence>
<evidence type="ECO:0000313" key="2">
    <source>
        <dbReference type="Proteomes" id="UP000824259"/>
    </source>
</evidence>
<comment type="caution">
    <text evidence="1">The sequence shown here is derived from an EMBL/GenBank/DDBJ whole genome shotgun (WGS) entry which is preliminary data.</text>
</comment>
<proteinExistence type="predicted"/>
<dbReference type="AlphaFoldDB" id="A0A9D2IDU9"/>
<feature type="non-terminal residue" evidence="1">
    <location>
        <position position="380"/>
    </location>
</feature>